<proteinExistence type="predicted"/>
<dbReference type="GO" id="GO:0004523">
    <property type="term" value="F:RNA-DNA hybrid ribonuclease activity"/>
    <property type="evidence" value="ECO:0007669"/>
    <property type="project" value="InterPro"/>
</dbReference>
<protein>
    <submittedName>
        <fullName evidence="2">Ribonuclease H</fullName>
    </submittedName>
</protein>
<dbReference type="InterPro" id="IPR012337">
    <property type="entry name" value="RNaseH-like_sf"/>
</dbReference>
<dbReference type="AlphaFoldDB" id="A0A2K3KY41"/>
<name>A0A2K3KY41_TRIPR</name>
<accession>A0A2K3KY41</accession>
<reference evidence="2 3" key="1">
    <citation type="journal article" date="2014" name="Am. J. Bot.">
        <title>Genome assembly and annotation for red clover (Trifolium pratense; Fabaceae).</title>
        <authorList>
            <person name="Istvanek J."/>
            <person name="Jaros M."/>
            <person name="Krenek A."/>
            <person name="Repkova J."/>
        </authorList>
    </citation>
    <scope>NUCLEOTIDE SEQUENCE [LARGE SCALE GENOMIC DNA]</scope>
    <source>
        <strain evidence="3">cv. Tatra</strain>
        <tissue evidence="2">Young leaves</tissue>
    </source>
</reference>
<evidence type="ECO:0000259" key="1">
    <source>
        <dbReference type="Pfam" id="PF13456"/>
    </source>
</evidence>
<dbReference type="PANTHER" id="PTHR34023">
    <property type="entry name" value="RNASE H DOMAIN-CONTAINING PROTEIN"/>
    <property type="match status" value="1"/>
</dbReference>
<dbReference type="CDD" id="cd06222">
    <property type="entry name" value="RNase_H_like"/>
    <property type="match status" value="1"/>
</dbReference>
<reference evidence="2 3" key="2">
    <citation type="journal article" date="2017" name="Front. Plant Sci.">
        <title>Gene Classification and Mining of Molecular Markers Useful in Red Clover (Trifolium pratense) Breeding.</title>
        <authorList>
            <person name="Istvanek J."/>
            <person name="Dluhosova J."/>
            <person name="Dluhos P."/>
            <person name="Patkova L."/>
            <person name="Nedelnik J."/>
            <person name="Repkova J."/>
        </authorList>
    </citation>
    <scope>NUCLEOTIDE SEQUENCE [LARGE SCALE GENOMIC DNA]</scope>
    <source>
        <strain evidence="3">cv. Tatra</strain>
        <tissue evidence="2">Young leaves</tissue>
    </source>
</reference>
<organism evidence="2 3">
    <name type="scientific">Trifolium pratense</name>
    <name type="common">Red clover</name>
    <dbReference type="NCBI Taxonomy" id="57577"/>
    <lineage>
        <taxon>Eukaryota</taxon>
        <taxon>Viridiplantae</taxon>
        <taxon>Streptophyta</taxon>
        <taxon>Embryophyta</taxon>
        <taxon>Tracheophyta</taxon>
        <taxon>Spermatophyta</taxon>
        <taxon>Magnoliopsida</taxon>
        <taxon>eudicotyledons</taxon>
        <taxon>Gunneridae</taxon>
        <taxon>Pentapetalae</taxon>
        <taxon>rosids</taxon>
        <taxon>fabids</taxon>
        <taxon>Fabales</taxon>
        <taxon>Fabaceae</taxon>
        <taxon>Papilionoideae</taxon>
        <taxon>50 kb inversion clade</taxon>
        <taxon>NPAAA clade</taxon>
        <taxon>Hologalegina</taxon>
        <taxon>IRL clade</taxon>
        <taxon>Trifolieae</taxon>
        <taxon>Trifolium</taxon>
    </lineage>
</organism>
<dbReference type="Gene3D" id="3.30.420.10">
    <property type="entry name" value="Ribonuclease H-like superfamily/Ribonuclease H"/>
    <property type="match status" value="1"/>
</dbReference>
<dbReference type="EMBL" id="ASHM01023016">
    <property type="protein sequence ID" value="PNX71208.1"/>
    <property type="molecule type" value="Genomic_DNA"/>
</dbReference>
<dbReference type="InterPro" id="IPR044730">
    <property type="entry name" value="RNase_H-like_dom_plant"/>
</dbReference>
<dbReference type="GO" id="GO:0003676">
    <property type="term" value="F:nucleic acid binding"/>
    <property type="evidence" value="ECO:0007669"/>
    <property type="project" value="InterPro"/>
</dbReference>
<gene>
    <name evidence="2" type="ORF">L195_g027080</name>
</gene>
<comment type="caution">
    <text evidence="2">The sequence shown here is derived from an EMBL/GenBank/DDBJ whole genome shotgun (WGS) entry which is preliminary data.</text>
</comment>
<dbReference type="SUPFAM" id="SSF53098">
    <property type="entry name" value="Ribonuclease H-like"/>
    <property type="match status" value="1"/>
</dbReference>
<evidence type="ECO:0000313" key="3">
    <source>
        <dbReference type="Proteomes" id="UP000236291"/>
    </source>
</evidence>
<feature type="domain" description="RNase H type-1" evidence="1">
    <location>
        <begin position="68"/>
        <end position="129"/>
    </location>
</feature>
<evidence type="ECO:0000313" key="2">
    <source>
        <dbReference type="EMBL" id="PNX71208.1"/>
    </source>
</evidence>
<dbReference type="Pfam" id="PF13456">
    <property type="entry name" value="RVT_3"/>
    <property type="match status" value="1"/>
</dbReference>
<dbReference type="PANTHER" id="PTHR34023:SF5">
    <property type="entry name" value="RNASE H TYPE-1 DOMAIN-CONTAINING PROTEIN"/>
    <property type="match status" value="1"/>
</dbReference>
<dbReference type="InterPro" id="IPR036397">
    <property type="entry name" value="RNaseH_sf"/>
</dbReference>
<dbReference type="InterPro" id="IPR002156">
    <property type="entry name" value="RNaseH_domain"/>
</dbReference>
<sequence>MLHSCSVAFDNHLQETAQVSSQNLVAWSRPSEGNVCLNVDGSLLGSPQSADFGGLIRNNDETFLGGFLWNVICFSDSLHTVALVKSVSSYHQFANEIISIRQLLDRDWNVVVDHTLREGNACADNLAKMGAISVCPLVKFEVLPAELSSLLLADAMGVAFVRG</sequence>
<dbReference type="Proteomes" id="UP000236291">
    <property type="component" value="Unassembled WGS sequence"/>
</dbReference>